<name>A0AAW5MJT6_AERVE</name>
<feature type="active site" description="Proton acceptor" evidence="2">
    <location>
        <position position="142"/>
    </location>
</feature>
<dbReference type="InterPro" id="IPR011004">
    <property type="entry name" value="Trimer_LpxA-like_sf"/>
</dbReference>
<evidence type="ECO:0000256" key="2">
    <source>
        <dbReference type="PIRSR" id="PIRSR620019-1"/>
    </source>
</evidence>
<evidence type="ECO:0000259" key="3">
    <source>
        <dbReference type="Pfam" id="PF17836"/>
    </source>
</evidence>
<evidence type="ECO:0000256" key="1">
    <source>
        <dbReference type="ARBA" id="ARBA00007274"/>
    </source>
</evidence>
<dbReference type="InterPro" id="IPR041561">
    <property type="entry name" value="PglD_N"/>
</dbReference>
<comment type="caution">
    <text evidence="4">The sequence shown here is derived from an EMBL/GenBank/DDBJ whole genome shotgun (WGS) entry which is preliminary data.</text>
</comment>
<dbReference type="SUPFAM" id="SSF51161">
    <property type="entry name" value="Trimeric LpxA-like enzymes"/>
    <property type="match status" value="1"/>
</dbReference>
<proteinExistence type="inferred from homology"/>
<gene>
    <name evidence="4" type="ORF">NS965_22405</name>
</gene>
<dbReference type="Gene3D" id="3.40.50.20">
    <property type="match status" value="1"/>
</dbReference>
<dbReference type="PANTHER" id="PTHR43300:SF4">
    <property type="entry name" value="ACYL-[ACYL-CARRIER-PROTEIN]--UDP-N-ACETYLGLUCOSAMINE O-ACYLTRANSFERASE"/>
    <property type="match status" value="1"/>
</dbReference>
<dbReference type="Pfam" id="PF00132">
    <property type="entry name" value="Hexapep"/>
    <property type="match status" value="1"/>
</dbReference>
<accession>A0AAW5MJT6</accession>
<organism evidence="4 5">
    <name type="scientific">Aeromonas veronii</name>
    <dbReference type="NCBI Taxonomy" id="654"/>
    <lineage>
        <taxon>Bacteria</taxon>
        <taxon>Pseudomonadati</taxon>
        <taxon>Pseudomonadota</taxon>
        <taxon>Gammaproteobacteria</taxon>
        <taxon>Aeromonadales</taxon>
        <taxon>Aeromonadaceae</taxon>
        <taxon>Aeromonas</taxon>
    </lineage>
</organism>
<reference evidence="4" key="1">
    <citation type="submission" date="2022-08" db="EMBL/GenBank/DDBJ databases">
        <title>A global survey of hypervirulent Aeromonas hydrophila identified this emerging pathogen in farmed fish in the lower Mekong River basin.</title>
        <authorList>
            <person name="Xu T."/>
            <person name="Rasmussen-Ivey C.R."/>
            <person name="Moen F.S."/>
            <person name="Fernandez Bravo A."/>
            <person name="Lamy B."/>
            <person name="Beaz-Hidalgo R."/>
            <person name="Khan C.D."/>
            <person name="Castro Escarpulli G."/>
            <person name="Yasin I.S.M."/>
            <person name="Figueras M.J."/>
            <person name="Azzam Sayuti M."/>
            <person name="Karim M.M."/>
            <person name="Alam K.M."/>
            <person name="Le T.T.T."/>
            <person name="Thao N.H.P."/>
            <person name="Addo S."/>
            <person name="Duodu S."/>
            <person name="Ali S."/>
            <person name="Mey S."/>
            <person name="Somony T."/>
            <person name="Liles M.R."/>
        </authorList>
    </citation>
    <scope>NUCLEOTIDE SEQUENCE</scope>
    <source>
        <strain evidence="4">0.14</strain>
    </source>
</reference>
<dbReference type="EMBL" id="JANLFC010000108">
    <property type="protein sequence ID" value="MCR4451144.1"/>
    <property type="molecule type" value="Genomic_DNA"/>
</dbReference>
<dbReference type="AlphaFoldDB" id="A0AAW5MJT6"/>
<feature type="site" description="Increases basicity of active site His" evidence="2">
    <location>
        <position position="143"/>
    </location>
</feature>
<dbReference type="PANTHER" id="PTHR43300">
    <property type="entry name" value="ACETYLTRANSFERASE"/>
    <property type="match status" value="1"/>
</dbReference>
<evidence type="ECO:0000313" key="5">
    <source>
        <dbReference type="Proteomes" id="UP001204061"/>
    </source>
</evidence>
<dbReference type="InterPro" id="IPR050179">
    <property type="entry name" value="Trans_hexapeptide_repeat"/>
</dbReference>
<dbReference type="Pfam" id="PF17836">
    <property type="entry name" value="PglD_N"/>
    <property type="match status" value="1"/>
</dbReference>
<dbReference type="InterPro" id="IPR020019">
    <property type="entry name" value="AcTrfase_PglD-like"/>
</dbReference>
<protein>
    <recommendedName>
        <fullName evidence="3">PglD N-terminal domain-containing protein</fullName>
    </recommendedName>
</protein>
<sequence length="224" mass="24152">MAETKKKLIIFGCSSFSTSILSLCKKINTIEVVAICVDDEYLISVPKNYNGISVIGFTEAQRSYPNASYILAVGYKNMRARKSIYDKLKNINADIATLISPNAHISTVNISPGCIIFDGVVIEQGAVINENVTIWSNVTICHDVEIKNHCFIAANVTLGGFVKVDTLTFIGFSATIIDSITVGCECLVGAGSLVLSDVGDYSKCFGVPARNVGHIDKKTGVRFL</sequence>
<dbReference type="RefSeq" id="WP_257726206.1">
    <property type="nucleotide sequence ID" value="NZ_JANLFC010000108.1"/>
</dbReference>
<dbReference type="CDD" id="cd03360">
    <property type="entry name" value="LbH_AT_putative"/>
    <property type="match status" value="1"/>
</dbReference>
<feature type="domain" description="PglD N-terminal" evidence="3">
    <location>
        <begin position="7"/>
        <end position="88"/>
    </location>
</feature>
<dbReference type="Proteomes" id="UP001204061">
    <property type="component" value="Unassembled WGS sequence"/>
</dbReference>
<dbReference type="Gene3D" id="2.160.10.10">
    <property type="entry name" value="Hexapeptide repeat proteins"/>
    <property type="match status" value="1"/>
</dbReference>
<comment type="similarity">
    <text evidence="1">Belongs to the transferase hexapeptide repeat family.</text>
</comment>
<dbReference type="InterPro" id="IPR001451">
    <property type="entry name" value="Hexapep"/>
</dbReference>
<evidence type="ECO:0000313" key="4">
    <source>
        <dbReference type="EMBL" id="MCR4451144.1"/>
    </source>
</evidence>